<proteinExistence type="predicted"/>
<keyword evidence="4" id="KW-1185">Reference proteome</keyword>
<evidence type="ECO:0000256" key="1">
    <source>
        <dbReference type="ARBA" id="ARBA00004123"/>
    </source>
</evidence>
<dbReference type="PANTHER" id="PTHR19303:SF73">
    <property type="entry name" value="PROTEIN PDC2"/>
    <property type="match status" value="1"/>
</dbReference>
<reference evidence="4" key="1">
    <citation type="submission" date="2014-07" db="EMBL/GenBank/DDBJ databases">
        <authorList>
            <person name="Martin A.A"/>
            <person name="De Silva N."/>
        </authorList>
    </citation>
    <scope>NUCLEOTIDE SEQUENCE</scope>
</reference>
<accession>A0A0K0FC89</accession>
<dbReference type="Gene3D" id="1.10.10.60">
    <property type="entry name" value="Homeodomain-like"/>
    <property type="match status" value="1"/>
</dbReference>
<reference evidence="5" key="2">
    <citation type="submission" date="2015-08" db="UniProtKB">
        <authorList>
            <consortium name="WormBaseParasite"/>
        </authorList>
    </citation>
    <scope>IDENTIFICATION</scope>
</reference>
<feature type="domain" description="HTH CENPB-type" evidence="3">
    <location>
        <begin position="1"/>
        <end position="58"/>
    </location>
</feature>
<dbReference type="STRING" id="75913.A0A0K0FC89"/>
<comment type="subcellular location">
    <subcellularLocation>
        <location evidence="1">Nucleus</location>
    </subcellularLocation>
</comment>
<evidence type="ECO:0000313" key="5">
    <source>
        <dbReference type="WBParaSite" id="SVE_0645300.1"/>
    </source>
</evidence>
<name>A0A0K0FC89_STRVS</name>
<dbReference type="InterPro" id="IPR009057">
    <property type="entry name" value="Homeodomain-like_sf"/>
</dbReference>
<evidence type="ECO:0000259" key="3">
    <source>
        <dbReference type="PROSITE" id="PS51253"/>
    </source>
</evidence>
<protein>
    <submittedName>
        <fullName evidence="5">HTH CENPB-type domain-containing protein</fullName>
    </submittedName>
</protein>
<evidence type="ECO:0000313" key="4">
    <source>
        <dbReference type="Proteomes" id="UP000035680"/>
    </source>
</evidence>
<dbReference type="GO" id="GO:0003677">
    <property type="term" value="F:DNA binding"/>
    <property type="evidence" value="ECO:0007669"/>
    <property type="project" value="UniProtKB-KW"/>
</dbReference>
<dbReference type="PROSITE" id="PS51253">
    <property type="entry name" value="HTH_CENPB"/>
    <property type="match status" value="1"/>
</dbReference>
<dbReference type="WBParaSite" id="SVE_0645300.1">
    <property type="protein sequence ID" value="SVE_0645300.1"/>
    <property type="gene ID" value="SVE_0645300"/>
</dbReference>
<dbReference type="Proteomes" id="UP000035680">
    <property type="component" value="Unassembled WGS sequence"/>
</dbReference>
<dbReference type="GO" id="GO:0005634">
    <property type="term" value="C:nucleus"/>
    <property type="evidence" value="ECO:0007669"/>
    <property type="project" value="UniProtKB-SubCell"/>
</dbReference>
<dbReference type="InterPro" id="IPR050863">
    <property type="entry name" value="CenT-Element_Derived"/>
</dbReference>
<dbReference type="PANTHER" id="PTHR19303">
    <property type="entry name" value="TRANSPOSON"/>
    <property type="match status" value="1"/>
</dbReference>
<dbReference type="Pfam" id="PF03221">
    <property type="entry name" value="HTH_Tnp_Tc5"/>
    <property type="match status" value="1"/>
</dbReference>
<organism evidence="4 5">
    <name type="scientific">Strongyloides venezuelensis</name>
    <name type="common">Threadworm</name>
    <dbReference type="NCBI Taxonomy" id="75913"/>
    <lineage>
        <taxon>Eukaryota</taxon>
        <taxon>Metazoa</taxon>
        <taxon>Ecdysozoa</taxon>
        <taxon>Nematoda</taxon>
        <taxon>Chromadorea</taxon>
        <taxon>Rhabditida</taxon>
        <taxon>Tylenchina</taxon>
        <taxon>Panagrolaimomorpha</taxon>
        <taxon>Strongyloidoidea</taxon>
        <taxon>Strongyloididae</taxon>
        <taxon>Strongyloides</taxon>
    </lineage>
</organism>
<keyword evidence="2" id="KW-0238">DNA-binding</keyword>
<dbReference type="InterPro" id="IPR006600">
    <property type="entry name" value="HTH_CenpB_DNA-bd_dom"/>
</dbReference>
<evidence type="ECO:0000256" key="2">
    <source>
        <dbReference type="ARBA" id="ARBA00023125"/>
    </source>
</evidence>
<sequence>MKEGQKWSFSRSRNIPVTGTLLQEKALAVARSLQIDSFKASNVWLDSFKCRNNIKRGTLHGEKGGFDKNVIDKFRKNVLYDFKDYMASQIFNIDETALYYKCLSSKSLIEKFKEFSGVKMNRSRITTCLCVSYDGIKCPPLIIGSFRRPRAFKKN</sequence>
<dbReference type="AlphaFoldDB" id="A0A0K0FC89"/>
<dbReference type="SMART" id="SM00674">
    <property type="entry name" value="CENPB"/>
    <property type="match status" value="1"/>
</dbReference>
<dbReference type="SUPFAM" id="SSF46689">
    <property type="entry name" value="Homeodomain-like"/>
    <property type="match status" value="1"/>
</dbReference>